<evidence type="ECO:0000256" key="1">
    <source>
        <dbReference type="SAM" id="Phobius"/>
    </source>
</evidence>
<accession>A0A914XK32</accession>
<feature type="signal peptide" evidence="2">
    <location>
        <begin position="1"/>
        <end position="21"/>
    </location>
</feature>
<evidence type="ECO:0000256" key="2">
    <source>
        <dbReference type="SAM" id="SignalP"/>
    </source>
</evidence>
<dbReference type="Proteomes" id="UP000887566">
    <property type="component" value="Unplaced"/>
</dbReference>
<feature type="transmembrane region" description="Helical" evidence="1">
    <location>
        <begin position="71"/>
        <end position="104"/>
    </location>
</feature>
<name>A0A914XK32_9BILA</name>
<protein>
    <submittedName>
        <fullName evidence="4">Uncharacterized protein</fullName>
    </submittedName>
</protein>
<keyword evidence="2" id="KW-0732">Signal</keyword>
<evidence type="ECO:0000313" key="4">
    <source>
        <dbReference type="WBParaSite" id="PSAMB.scaffold87size82396.g1576.t1"/>
    </source>
</evidence>
<keyword evidence="3" id="KW-1185">Reference proteome</keyword>
<dbReference type="AlphaFoldDB" id="A0A914XK32"/>
<organism evidence="3 4">
    <name type="scientific">Plectus sambesii</name>
    <dbReference type="NCBI Taxonomy" id="2011161"/>
    <lineage>
        <taxon>Eukaryota</taxon>
        <taxon>Metazoa</taxon>
        <taxon>Ecdysozoa</taxon>
        <taxon>Nematoda</taxon>
        <taxon>Chromadorea</taxon>
        <taxon>Plectida</taxon>
        <taxon>Plectina</taxon>
        <taxon>Plectoidea</taxon>
        <taxon>Plectidae</taxon>
        <taxon>Plectus</taxon>
    </lineage>
</organism>
<feature type="chain" id="PRO_5037341104" evidence="2">
    <location>
        <begin position="22"/>
        <end position="152"/>
    </location>
</feature>
<reference evidence="4" key="1">
    <citation type="submission" date="2022-11" db="UniProtKB">
        <authorList>
            <consortium name="WormBaseParasite"/>
        </authorList>
    </citation>
    <scope>IDENTIFICATION</scope>
</reference>
<keyword evidence="1" id="KW-1133">Transmembrane helix</keyword>
<evidence type="ECO:0000313" key="3">
    <source>
        <dbReference type="Proteomes" id="UP000887566"/>
    </source>
</evidence>
<dbReference type="WBParaSite" id="PSAMB.scaffold87size82396.g1576.t1">
    <property type="protein sequence ID" value="PSAMB.scaffold87size82396.g1576.t1"/>
    <property type="gene ID" value="PSAMB.scaffold87size82396.g1576"/>
</dbReference>
<keyword evidence="1" id="KW-0472">Membrane</keyword>
<keyword evidence="1" id="KW-0812">Transmembrane</keyword>
<proteinExistence type="predicted"/>
<sequence>MWFRSLIVSAAFISLIGFVRSKDSCDGHNGQSYSTSYNCEQDCPLVSCTCDSSFTSNQWTCSYDKTLDTLAAWVIITIVIGVLLTICPFVICCVGICFCGWFGLRAVNGRSGHAGYVHSQHPQRAQPTTVLYTTTTHVPNSAYQQSAVAPGY</sequence>